<dbReference type="NCBIfam" id="NF008772">
    <property type="entry name" value="PRK11809.1"/>
    <property type="match status" value="1"/>
</dbReference>
<evidence type="ECO:0000256" key="19">
    <source>
        <dbReference type="PIRSR" id="PIRSR000197-1"/>
    </source>
</evidence>
<dbReference type="GO" id="GO:0009898">
    <property type="term" value="C:cytoplasmic side of plasma membrane"/>
    <property type="evidence" value="ECO:0007669"/>
    <property type="project" value="TreeGrafter"/>
</dbReference>
<dbReference type="InterPro" id="IPR024082">
    <property type="entry name" value="PRODH_PutA_dom_II"/>
</dbReference>
<keyword evidence="4 18" id="KW-0678">Repressor</keyword>
<dbReference type="CDD" id="cd07125">
    <property type="entry name" value="ALDH_PutA-P5CDH"/>
    <property type="match status" value="1"/>
</dbReference>
<gene>
    <name evidence="25" type="ordered locus">TEQUI_0994</name>
</gene>
<dbReference type="EMBL" id="CP002456">
    <property type="protein sequence ID" value="ADU91924.1"/>
    <property type="molecule type" value="Genomic_DNA"/>
</dbReference>
<keyword evidence="7 18" id="KW-0560">Oxidoreductase</keyword>
<dbReference type="InterPro" id="IPR029041">
    <property type="entry name" value="FAD-linked_oxidoreductase-like"/>
</dbReference>
<feature type="domain" description="Proline utilization A proline dehydrogenase N-terminal" evidence="24">
    <location>
        <begin position="28"/>
        <end position="74"/>
    </location>
</feature>
<dbReference type="InterPro" id="IPR016160">
    <property type="entry name" value="Ald_DH_CS_CYS"/>
</dbReference>
<dbReference type="FunFam" id="3.40.309.10:FF:000005">
    <property type="entry name" value="1-pyrroline-5-carboxylate dehydrogenase 1"/>
    <property type="match status" value="1"/>
</dbReference>
<comment type="pathway">
    <text evidence="2 18">Amino-acid degradation; L-proline degradation into L-glutamate; L-glutamate from L-proline: step 1/2.</text>
</comment>
<evidence type="ECO:0000256" key="20">
    <source>
        <dbReference type="SAM" id="MobiDB-lite"/>
    </source>
</evidence>
<dbReference type="InterPro" id="IPR025703">
    <property type="entry name" value="Bifunct_PutA"/>
</dbReference>
<accession>A0A654KHL2</accession>
<feature type="active site" evidence="19">
    <location>
        <position position="851"/>
    </location>
</feature>
<evidence type="ECO:0000313" key="26">
    <source>
        <dbReference type="Proteomes" id="UP000007472"/>
    </source>
</evidence>
<feature type="region of interest" description="Disordered" evidence="20">
    <location>
        <begin position="1128"/>
        <end position="1154"/>
    </location>
</feature>
<dbReference type="PANTHER" id="PTHR42862:SF1">
    <property type="entry name" value="DELTA-1-PYRROLINE-5-CARBOXYLATE DEHYDROGENASE 2, ISOFORM A-RELATED"/>
    <property type="match status" value="1"/>
</dbReference>
<evidence type="ECO:0000256" key="6">
    <source>
        <dbReference type="ARBA" id="ARBA00022827"/>
    </source>
</evidence>
<dbReference type="GO" id="GO:0003700">
    <property type="term" value="F:DNA-binding transcription factor activity"/>
    <property type="evidence" value="ECO:0007669"/>
    <property type="project" value="InterPro"/>
</dbReference>
<comment type="catalytic activity">
    <reaction evidence="14 18">
        <text>L-glutamate 5-semialdehyde + NAD(+) + H2O = L-glutamate + NADH + 2 H(+)</text>
        <dbReference type="Rhea" id="RHEA:30235"/>
        <dbReference type="ChEBI" id="CHEBI:15377"/>
        <dbReference type="ChEBI" id="CHEBI:15378"/>
        <dbReference type="ChEBI" id="CHEBI:29985"/>
        <dbReference type="ChEBI" id="CHEBI:57540"/>
        <dbReference type="ChEBI" id="CHEBI:57945"/>
        <dbReference type="ChEBI" id="CHEBI:58066"/>
        <dbReference type="EC" id="1.2.1.88"/>
    </reaction>
</comment>
<feature type="domain" description="Proline dehydrogenase" evidence="22">
    <location>
        <begin position="203"/>
        <end position="503"/>
    </location>
</feature>
<dbReference type="InterPro" id="IPR050485">
    <property type="entry name" value="Proline_metab_enzyme"/>
</dbReference>
<evidence type="ECO:0000259" key="21">
    <source>
        <dbReference type="Pfam" id="PF00171"/>
    </source>
</evidence>
<dbReference type="PROSITE" id="PS00070">
    <property type="entry name" value="ALDEHYDE_DEHYDR_CYS"/>
    <property type="match status" value="1"/>
</dbReference>
<evidence type="ECO:0000256" key="12">
    <source>
        <dbReference type="ARBA" id="ARBA00023163"/>
    </source>
</evidence>
<keyword evidence="9 18" id="KW-0520">NAD</keyword>
<dbReference type="InterPro" id="IPR005933">
    <property type="entry name" value="PutA_C"/>
</dbReference>
<dbReference type="FunFam" id="1.20.5.460:FF:000001">
    <property type="entry name" value="Bifunctional protein PutA"/>
    <property type="match status" value="1"/>
</dbReference>
<feature type="domain" description="Aldehyde dehydrogenase" evidence="21">
    <location>
        <begin position="591"/>
        <end position="1031"/>
    </location>
</feature>
<dbReference type="InterPro" id="IPR002872">
    <property type="entry name" value="Proline_DH_dom"/>
</dbReference>
<evidence type="ECO:0000256" key="9">
    <source>
        <dbReference type="ARBA" id="ARBA00023027"/>
    </source>
</evidence>
<comment type="function">
    <text evidence="18">Oxidizes proline to glutamate for use as a carbon and nitrogen source.</text>
</comment>
<comment type="catalytic activity">
    <reaction evidence="15 18">
        <text>L-proline + a quinone = (S)-1-pyrroline-5-carboxylate + a quinol + H(+)</text>
        <dbReference type="Rhea" id="RHEA:23784"/>
        <dbReference type="ChEBI" id="CHEBI:15378"/>
        <dbReference type="ChEBI" id="CHEBI:17388"/>
        <dbReference type="ChEBI" id="CHEBI:24646"/>
        <dbReference type="ChEBI" id="CHEBI:60039"/>
        <dbReference type="ChEBI" id="CHEBI:132124"/>
        <dbReference type="EC" id="1.5.5.2"/>
    </reaction>
</comment>
<reference evidence="25 26" key="1">
    <citation type="journal article" date="2011" name="J. Bacteriol.">
        <title>Genome sequence of Taylorella equigenitalis MCE9, the causative agent of contagious equine metritis.</title>
        <authorList>
            <person name="Hebert L."/>
            <person name="Moumen B."/>
            <person name="Duquesne F."/>
            <person name="Breuil M.F."/>
            <person name="Laugier C."/>
            <person name="Batto J.M."/>
            <person name="Renault P."/>
            <person name="Petry S."/>
        </authorList>
    </citation>
    <scope>NUCLEOTIDE SEQUENCE [LARGE SCALE GENOMIC DNA]</scope>
    <source>
        <strain evidence="25 26">MCE9</strain>
    </source>
</reference>
<dbReference type="Gene3D" id="3.20.20.220">
    <property type="match status" value="1"/>
</dbReference>
<dbReference type="Gene3D" id="1.20.5.550">
    <property type="entry name" value="Single Helix bin"/>
    <property type="match status" value="1"/>
</dbReference>
<dbReference type="GO" id="GO:0003677">
    <property type="term" value="F:DNA binding"/>
    <property type="evidence" value="ECO:0007669"/>
    <property type="project" value="UniProtKB-KW"/>
</dbReference>
<dbReference type="GO" id="GO:0010133">
    <property type="term" value="P:L-proline catabolic process to L-glutamate"/>
    <property type="evidence" value="ECO:0007669"/>
    <property type="project" value="UniProtKB-UniRule"/>
</dbReference>
<dbReference type="NCBIfam" id="TIGR01238">
    <property type="entry name" value="D1pyr5carbox3"/>
    <property type="match status" value="1"/>
</dbReference>
<evidence type="ECO:0000256" key="14">
    <source>
        <dbReference type="ARBA" id="ARBA00048142"/>
    </source>
</evidence>
<dbReference type="SUPFAM" id="SSF51730">
    <property type="entry name" value="FAD-linked oxidoreductase"/>
    <property type="match status" value="1"/>
</dbReference>
<evidence type="ECO:0000256" key="4">
    <source>
        <dbReference type="ARBA" id="ARBA00022491"/>
    </source>
</evidence>
<evidence type="ECO:0000256" key="10">
    <source>
        <dbReference type="ARBA" id="ARBA00023062"/>
    </source>
</evidence>
<comment type="similarity">
    <text evidence="17 18">In the C-terminal section; belongs to the aldehyde dehydrogenase family.</text>
</comment>
<feature type="domain" description="Proline dehydrogenase PutA" evidence="23">
    <location>
        <begin position="82"/>
        <end position="193"/>
    </location>
</feature>
<dbReference type="Pfam" id="PF18327">
    <property type="entry name" value="PRODH"/>
    <property type="match status" value="1"/>
</dbReference>
<dbReference type="InterPro" id="IPR041349">
    <property type="entry name" value="PRODH"/>
</dbReference>
<evidence type="ECO:0000259" key="24">
    <source>
        <dbReference type="Pfam" id="PF18327"/>
    </source>
</evidence>
<dbReference type="Proteomes" id="UP000007472">
    <property type="component" value="Chromosome"/>
</dbReference>
<evidence type="ECO:0000256" key="7">
    <source>
        <dbReference type="ARBA" id="ARBA00023002"/>
    </source>
</evidence>
<dbReference type="FunFam" id="3.20.20.220:FF:000004">
    <property type="entry name" value="Bifunctional protein PutA"/>
    <property type="match status" value="1"/>
</dbReference>
<dbReference type="InterPro" id="IPR015590">
    <property type="entry name" value="Aldehyde_DH_dom"/>
</dbReference>
<evidence type="ECO:0000259" key="22">
    <source>
        <dbReference type="Pfam" id="PF01619"/>
    </source>
</evidence>
<dbReference type="UniPathway" id="UPA00261">
    <property type="reaction ID" value="UER00373"/>
</dbReference>
<keyword evidence="13" id="KW-0511">Multifunctional enzyme</keyword>
<dbReference type="AlphaFoldDB" id="A0A654KHL2"/>
<protein>
    <recommendedName>
        <fullName evidence="18">Bifunctional protein PutA</fullName>
    </recommendedName>
    <domain>
        <recommendedName>
            <fullName evidence="18">Proline dehydrogenase</fullName>
            <ecNumber evidence="18">1.5.5.2</ecNumber>
        </recommendedName>
        <alternativeName>
            <fullName evidence="18">Proline oxidase</fullName>
        </alternativeName>
    </domain>
    <domain>
        <recommendedName>
            <fullName evidence="18">Delta-1-pyrroline-5-carboxylate dehydrogenase</fullName>
            <shortName evidence="18">P5C dehydrogenase</shortName>
            <ecNumber evidence="18">1.2.1.88</ecNumber>
        </recommendedName>
        <alternativeName>
            <fullName evidence="18">L-glutamate gamma-semialdehyde dehydrogenase</fullName>
        </alternativeName>
    </domain>
</protein>
<dbReference type="Pfam" id="PF01619">
    <property type="entry name" value="Pro_dh"/>
    <property type="match status" value="1"/>
</dbReference>
<evidence type="ECO:0000256" key="13">
    <source>
        <dbReference type="ARBA" id="ARBA00023268"/>
    </source>
</evidence>
<feature type="active site" evidence="19">
    <location>
        <position position="817"/>
    </location>
</feature>
<keyword evidence="8 18" id="KW-0805">Transcription regulation</keyword>
<dbReference type="Pfam" id="PF00171">
    <property type="entry name" value="Aldedh"/>
    <property type="match status" value="1"/>
</dbReference>
<dbReference type="GO" id="GO:0004657">
    <property type="term" value="F:proline dehydrogenase activity"/>
    <property type="evidence" value="ECO:0007669"/>
    <property type="project" value="UniProtKB-UniRule"/>
</dbReference>
<dbReference type="NCBIfam" id="NF008869">
    <property type="entry name" value="PRK11904.1"/>
    <property type="match status" value="1"/>
</dbReference>
<feature type="compositionally biased region" description="Low complexity" evidence="20">
    <location>
        <begin position="1128"/>
        <end position="1150"/>
    </location>
</feature>
<evidence type="ECO:0000259" key="23">
    <source>
        <dbReference type="Pfam" id="PF14850"/>
    </source>
</evidence>
<evidence type="ECO:0000256" key="18">
    <source>
        <dbReference type="PIRNR" id="PIRNR000197"/>
    </source>
</evidence>
<keyword evidence="10 18" id="KW-0642">Proline metabolism</keyword>
<dbReference type="PANTHER" id="PTHR42862">
    <property type="entry name" value="DELTA-1-PYRROLINE-5-CARBOXYLATE DEHYDROGENASE 1, ISOFORM A-RELATED"/>
    <property type="match status" value="1"/>
</dbReference>
<dbReference type="Gene3D" id="3.40.605.10">
    <property type="entry name" value="Aldehyde Dehydrogenase, Chain A, domain 1"/>
    <property type="match status" value="1"/>
</dbReference>
<dbReference type="InterPro" id="IPR016161">
    <property type="entry name" value="Ald_DH/histidinol_DH"/>
</dbReference>
<evidence type="ECO:0000256" key="1">
    <source>
        <dbReference type="ARBA" id="ARBA00001974"/>
    </source>
</evidence>
<dbReference type="EC" id="1.2.1.88" evidence="18"/>
<keyword evidence="12 18" id="KW-0804">Transcription</keyword>
<dbReference type="Pfam" id="PF14850">
    <property type="entry name" value="Pro_dh-DNA_bdg"/>
    <property type="match status" value="1"/>
</dbReference>
<keyword evidence="5 18" id="KW-0285">Flavoprotein</keyword>
<evidence type="ECO:0000256" key="2">
    <source>
        <dbReference type="ARBA" id="ARBA00004739"/>
    </source>
</evidence>
<comment type="cofactor">
    <cofactor evidence="1 18">
        <name>FAD</name>
        <dbReference type="ChEBI" id="CHEBI:57692"/>
    </cofactor>
</comment>
<proteinExistence type="inferred from homology"/>
<evidence type="ECO:0000256" key="5">
    <source>
        <dbReference type="ARBA" id="ARBA00022630"/>
    </source>
</evidence>
<name>A0A654KHL2_TAYEM</name>
<dbReference type="SUPFAM" id="SSF53720">
    <property type="entry name" value="ALDH-like"/>
    <property type="match status" value="1"/>
</dbReference>
<dbReference type="SUPFAM" id="SSF81935">
    <property type="entry name" value="N-terminal domain of bifunctional PutA protein"/>
    <property type="match status" value="1"/>
</dbReference>
<evidence type="ECO:0000313" key="25">
    <source>
        <dbReference type="EMBL" id="ADU91924.1"/>
    </source>
</evidence>
<dbReference type="InterPro" id="IPR016163">
    <property type="entry name" value="Ald_DH_C"/>
</dbReference>
<keyword evidence="11 18" id="KW-0238">DNA-binding</keyword>
<dbReference type="Gene3D" id="3.40.309.10">
    <property type="entry name" value="Aldehyde Dehydrogenase, Chain A, domain 2"/>
    <property type="match status" value="1"/>
</dbReference>
<evidence type="ECO:0000256" key="17">
    <source>
        <dbReference type="ARBA" id="ARBA00060911"/>
    </source>
</evidence>
<sequence length="1258" mass="136638">MSSTTPEVRVESSTKPFQQFASSVLSQSDLRAAITAAYRRPETECLPPLLELANPGELRSAIADTARDLVTKLREKRTGGGVDGLIHEYSLSSEEGIALMCLAEALLRIPDNHTRDALIKDKIAKGDWKSHLGSSSSMFVNAVTWGLMITGKLVRPQKEASLSASLTKLIARGGEPLIRKGVDQAMHIMGEHFVRGETIEKALSNGKSMIEKGFNYSFDMLGEAAMTDEDALRYYKAYEDSIHAIGKAATGRDVYEKSGISIKLSALHARYSRSQIDRVMEELYPRLRDLTFLAHKYDIGINIDAEEADRLEISLDLLEKLCHEPQLAGWKGIGFVVQAYSKRTPFVIDWLIDLARRTNRRLMIRLVKGAYWDTEIKRAQVDGLDGYPLYTRKFHTDVSYLACARKLLAAKDEIFPQFASHNAQTLASIYHMAGPDFYHGKFEFQCLHGMGEPLYEEVVGDVKDGKLGRPCRIYAPVGTHETLLAYLVRRLLENGANSSFVNRITDENVSIDDLIVNPVDEALAVSPVGSPHEMIPLPRDLYKAQGQDRLNSRGIDLSNEQRLRKLADGLTEATSKEWVSMPTGLESVATDSSRAHETKNPADHSDTIGRVAFATKSEAEQMVTKAETAFASWSSLSASDRAGMLQKAADIIESKDEFFIALAVREAGKSFSNAVAEIREAVDFLRYYSYQVETKLSNPQNKPLGPVVCISPWNFPLAIFMGQISAALSVGNVVLAKPAEQTPLIAYYAVEALHEAGIPKDVVQLVPGAGDIGAALVADERVKGVMFTGSTAVAQSIAKVLSNRSVSDGKPIPLIAETGGLNAMIVDSSALAEQVVVDVVSSAFDSAGQRCSALRILCVQEDVADSLLTMLKGNMDELKVGNPDRLSTDVGPVIDAEAQKNILNHIEHMRSEGFKIHQTKMDDSVIKGTFVAPTLIEVNDVTDVKKEVFGPVLHVVRFNRRNLNELIDKINLSGYGLTFGMHSRINESVDDVSSRVKAGNLYINRNIIGAVVGVQPFGGMGLSGTGPKAGGPLYQYRLLAEGGHDCVRDVLSSDPLSAKLKMPTPTGEENFYFVRPRGNVLCLAQTATGARAQLEACSITGNNALFAGWPDLQSLNSEVVAVVGRADSNNSTNTLNSSKTSNPSKSPKSSDAFKSTNATAQRGISIYKNSNPSVSANIATLLSTYRVDAVLVEGDAQELKQIAKEFAQNSAIVIQPQALSTSAIESGAKYDLERLLVEQSLSVNTAAAGGNATLMAVV</sequence>
<evidence type="ECO:0000256" key="8">
    <source>
        <dbReference type="ARBA" id="ARBA00023015"/>
    </source>
</evidence>
<dbReference type="GO" id="GO:0003842">
    <property type="term" value="F:L-glutamate gamma-semialdehyde dehydrogenase activity"/>
    <property type="evidence" value="ECO:0007669"/>
    <property type="project" value="UniProtKB-UniRule"/>
</dbReference>
<keyword evidence="6 18" id="KW-0274">FAD</keyword>
<comment type="pathway">
    <text evidence="3 18">Amino-acid degradation; L-proline degradation into L-glutamate; L-glutamate from L-proline: step 2/2.</text>
</comment>
<comment type="similarity">
    <text evidence="16 18">In the N-terminal section; belongs to the proline dehydrogenase family.</text>
</comment>
<evidence type="ECO:0000256" key="3">
    <source>
        <dbReference type="ARBA" id="ARBA00004786"/>
    </source>
</evidence>
<dbReference type="EC" id="1.5.5.2" evidence="18"/>
<dbReference type="KEGG" id="teq:TEQUI_0994"/>
<evidence type="ECO:0000256" key="16">
    <source>
        <dbReference type="ARBA" id="ARBA00060889"/>
    </source>
</evidence>
<dbReference type="Gene3D" id="1.20.5.460">
    <property type="entry name" value="Single helix bin"/>
    <property type="match status" value="1"/>
</dbReference>
<dbReference type="PIRSF" id="PIRSF000197">
    <property type="entry name" value="Bifunct_PutA"/>
    <property type="match status" value="1"/>
</dbReference>
<evidence type="ECO:0000256" key="15">
    <source>
        <dbReference type="ARBA" id="ARBA00048779"/>
    </source>
</evidence>
<organism evidence="25 26">
    <name type="scientific">Taylorella equigenitalis (strain MCE9)</name>
    <dbReference type="NCBI Taxonomy" id="937774"/>
    <lineage>
        <taxon>Bacteria</taxon>
        <taxon>Pseudomonadati</taxon>
        <taxon>Pseudomonadota</taxon>
        <taxon>Betaproteobacteria</taxon>
        <taxon>Burkholderiales</taxon>
        <taxon>Alcaligenaceae</taxon>
        <taxon>Taylorella</taxon>
    </lineage>
</organism>
<evidence type="ECO:0000256" key="11">
    <source>
        <dbReference type="ARBA" id="ARBA00023125"/>
    </source>
</evidence>
<dbReference type="InterPro" id="IPR024090">
    <property type="entry name" value="PRODH_PutA_dom_I"/>
</dbReference>
<dbReference type="InterPro" id="IPR024089">
    <property type="entry name" value="PRODH_PutA_dom_I/II"/>
</dbReference>
<dbReference type="InterPro" id="IPR016162">
    <property type="entry name" value="Ald_DH_N"/>
</dbReference>